<organism evidence="4 5">
    <name type="scientific">Botrytis elliptica</name>
    <dbReference type="NCBI Taxonomy" id="278938"/>
    <lineage>
        <taxon>Eukaryota</taxon>
        <taxon>Fungi</taxon>
        <taxon>Dikarya</taxon>
        <taxon>Ascomycota</taxon>
        <taxon>Pezizomycotina</taxon>
        <taxon>Leotiomycetes</taxon>
        <taxon>Helotiales</taxon>
        <taxon>Sclerotiniaceae</taxon>
        <taxon>Botrytis</taxon>
    </lineage>
</organism>
<dbReference type="Proteomes" id="UP000297229">
    <property type="component" value="Unassembled WGS sequence"/>
</dbReference>
<name>A0A4Z1K0L0_9HELO</name>
<accession>A0A4Z1K0L0</accession>
<evidence type="ECO:0000256" key="1">
    <source>
        <dbReference type="ARBA" id="ARBA00006484"/>
    </source>
</evidence>
<proteinExistence type="inferred from homology"/>
<dbReference type="InterPro" id="IPR002347">
    <property type="entry name" value="SDR_fam"/>
</dbReference>
<dbReference type="PANTHER" id="PTHR42901:SF1">
    <property type="entry name" value="ALCOHOL DEHYDROGENASE"/>
    <property type="match status" value="1"/>
</dbReference>
<keyword evidence="2" id="KW-0560">Oxidoreductase</keyword>
<comment type="similarity">
    <text evidence="1 3">Belongs to the short-chain dehydrogenases/reductases (SDR) family.</text>
</comment>
<dbReference type="SUPFAM" id="SSF51735">
    <property type="entry name" value="NAD(P)-binding Rossmann-fold domains"/>
    <property type="match status" value="1"/>
</dbReference>
<reference evidence="4 5" key="1">
    <citation type="submission" date="2017-12" db="EMBL/GenBank/DDBJ databases">
        <title>Comparative genomics of Botrytis spp.</title>
        <authorList>
            <person name="Valero-Jimenez C.A."/>
            <person name="Tapia P."/>
            <person name="Veloso J."/>
            <person name="Silva-Moreno E."/>
            <person name="Staats M."/>
            <person name="Valdes J.H."/>
            <person name="Van Kan J.A.L."/>
        </authorList>
    </citation>
    <scope>NUCLEOTIDE SEQUENCE [LARGE SCALE GENOMIC DNA]</scope>
    <source>
        <strain evidence="4 5">Be9601</strain>
    </source>
</reference>
<dbReference type="PANTHER" id="PTHR42901">
    <property type="entry name" value="ALCOHOL DEHYDROGENASE"/>
    <property type="match status" value="1"/>
</dbReference>
<dbReference type="EMBL" id="PQXM01000258">
    <property type="protein sequence ID" value="TGO74747.1"/>
    <property type="molecule type" value="Genomic_DNA"/>
</dbReference>
<dbReference type="PRINTS" id="PR00080">
    <property type="entry name" value="SDRFAMILY"/>
</dbReference>
<keyword evidence="5" id="KW-1185">Reference proteome</keyword>
<evidence type="ECO:0000313" key="4">
    <source>
        <dbReference type="EMBL" id="TGO74747.1"/>
    </source>
</evidence>
<protein>
    <submittedName>
        <fullName evidence="4">Uncharacterized protein</fullName>
    </submittedName>
</protein>
<dbReference type="PRINTS" id="PR00081">
    <property type="entry name" value="GDHRDH"/>
</dbReference>
<dbReference type="Pfam" id="PF00106">
    <property type="entry name" value="adh_short"/>
    <property type="match status" value="1"/>
</dbReference>
<dbReference type="STRING" id="278938.A0A4Z1K0L0"/>
<evidence type="ECO:0000256" key="3">
    <source>
        <dbReference type="RuleBase" id="RU000363"/>
    </source>
</evidence>
<dbReference type="GO" id="GO:0016616">
    <property type="term" value="F:oxidoreductase activity, acting on the CH-OH group of donors, NAD or NADP as acceptor"/>
    <property type="evidence" value="ECO:0007669"/>
    <property type="project" value="UniProtKB-ARBA"/>
</dbReference>
<dbReference type="Gene3D" id="3.40.50.720">
    <property type="entry name" value="NAD(P)-binding Rossmann-like Domain"/>
    <property type="match status" value="1"/>
</dbReference>
<dbReference type="FunFam" id="3.40.50.720:FF:000047">
    <property type="entry name" value="NADP-dependent L-serine/L-allo-threonine dehydrogenase"/>
    <property type="match status" value="1"/>
</dbReference>
<evidence type="ECO:0000313" key="5">
    <source>
        <dbReference type="Proteomes" id="UP000297229"/>
    </source>
</evidence>
<gene>
    <name evidence="4" type="ORF">BELL_0259g00090</name>
</gene>
<comment type="caution">
    <text evidence="4">The sequence shown here is derived from an EMBL/GenBank/DDBJ whole genome shotgun (WGS) entry which is preliminary data.</text>
</comment>
<dbReference type="InterPro" id="IPR036291">
    <property type="entry name" value="NAD(P)-bd_dom_sf"/>
</dbReference>
<dbReference type="AlphaFoldDB" id="A0A4Z1K0L0"/>
<evidence type="ECO:0000256" key="2">
    <source>
        <dbReference type="ARBA" id="ARBA00023002"/>
    </source>
</evidence>
<sequence length="286" mass="31306">MSFPLKDKTALVTGASMGIGEAVAIRLANDGANVDKLDKIKEKILSKTLSTRISVFAIDIQNYKDVDKAVEFAVTEFGSIDILINNAGLALGAPAAFWELSIELIDQMNTTNISGTMYTTHSVLNRSMIPNSKGTILNVSSVTGLETPPFSGEAVYHANKACIEAFSNSLRMETAGTNIRVMVIRPGVVNTHFHLQRVKFDQNAMDEFTSGYPPLVAEDIANSVSFMLAQPESTTIKALDCVPTEIRALNSKKYSLTWTILREESSLQLKPERKTQYRHAKSSKLG</sequence>